<protein>
    <submittedName>
        <fullName evidence="1">Uncharacterized protein</fullName>
    </submittedName>
</protein>
<name>A0A644Z7K2_9ZZZZ</name>
<organism evidence="1">
    <name type="scientific">bioreactor metagenome</name>
    <dbReference type="NCBI Taxonomy" id="1076179"/>
    <lineage>
        <taxon>unclassified sequences</taxon>
        <taxon>metagenomes</taxon>
        <taxon>ecological metagenomes</taxon>
    </lineage>
</organism>
<evidence type="ECO:0000313" key="1">
    <source>
        <dbReference type="EMBL" id="MPM36792.1"/>
    </source>
</evidence>
<proteinExistence type="predicted"/>
<accession>A0A644Z7K2</accession>
<dbReference type="EMBL" id="VSSQ01007722">
    <property type="protein sequence ID" value="MPM36792.1"/>
    <property type="molecule type" value="Genomic_DNA"/>
</dbReference>
<sequence length="95" mass="10902">MATIKIGADELILRLRKNDKAKNIPNDEIQGLGRKIYELIVNKLGGTKIEDSKPSYWANLIGDKNIDKFDLPKHSAQYEIESSQLETLFLELDKW</sequence>
<comment type="caution">
    <text evidence="1">The sequence shown here is derived from an EMBL/GenBank/DDBJ whole genome shotgun (WGS) entry which is preliminary data.</text>
</comment>
<gene>
    <name evidence="1" type="ORF">SDC9_83394</name>
</gene>
<reference evidence="1" key="1">
    <citation type="submission" date="2019-08" db="EMBL/GenBank/DDBJ databases">
        <authorList>
            <person name="Kucharzyk K."/>
            <person name="Murdoch R.W."/>
            <person name="Higgins S."/>
            <person name="Loffler F."/>
        </authorList>
    </citation>
    <scope>NUCLEOTIDE SEQUENCE</scope>
</reference>
<dbReference type="AlphaFoldDB" id="A0A644Z7K2"/>